<comment type="caution">
    <text evidence="3">The sequence shown here is derived from an EMBL/GenBank/DDBJ whole genome shotgun (WGS) entry which is preliminary data.</text>
</comment>
<protein>
    <submittedName>
        <fullName evidence="3">Pimeloyl-ACP methyl ester carboxylesterase</fullName>
    </submittedName>
</protein>
<dbReference type="Gene3D" id="3.40.50.1820">
    <property type="entry name" value="alpha/beta hydrolase"/>
    <property type="match status" value="1"/>
</dbReference>
<organism evidence="3 4">
    <name type="scientific">Pedobacter cryoconitis</name>
    <dbReference type="NCBI Taxonomy" id="188932"/>
    <lineage>
        <taxon>Bacteria</taxon>
        <taxon>Pseudomonadati</taxon>
        <taxon>Bacteroidota</taxon>
        <taxon>Sphingobacteriia</taxon>
        <taxon>Sphingobacteriales</taxon>
        <taxon>Sphingobacteriaceae</taxon>
        <taxon>Pedobacter</taxon>
    </lineage>
</organism>
<feature type="signal peptide" evidence="1">
    <location>
        <begin position="1"/>
        <end position="21"/>
    </location>
</feature>
<dbReference type="AlphaFoldDB" id="A0A7W8ZJL2"/>
<gene>
    <name evidence="3" type="ORF">HDE68_000972</name>
</gene>
<evidence type="ECO:0000313" key="4">
    <source>
        <dbReference type="Proteomes" id="UP000537204"/>
    </source>
</evidence>
<keyword evidence="1" id="KW-0732">Signal</keyword>
<dbReference type="InterPro" id="IPR050471">
    <property type="entry name" value="AB_hydrolase"/>
</dbReference>
<dbReference type="SUPFAM" id="SSF53474">
    <property type="entry name" value="alpha/beta-Hydrolases"/>
    <property type="match status" value="1"/>
</dbReference>
<sequence length="305" mass="33760">MKRIFLTMGLVLSIASIQVFAQKKVAQTDYHQISKTRFIDADGTHYAYRILGDKSGMPLIMLQGSFFNMDEWDPAITNGLAAHFKVILFDNKGVGATNGQTPDNIPAMAKDAESFIKALGYPKVNLLAFSMGGMITQQILADEPQLVNKFILFGTGARGSEGLSGLVDRLTEVGKKKPDEQLLYLLFAPSEQSQEAGKQFLSRIHKRQLNRDIESTNESNGAQITAVLDWSKPIDKAFESLQTITQPALIIDGRYDLLVHDINSYNLFQNLPNAKLSLYPNAGHGSVFQFPDLFLSEAVPFLKAK</sequence>
<dbReference type="EMBL" id="JACHCE010000001">
    <property type="protein sequence ID" value="MBB5635087.1"/>
    <property type="molecule type" value="Genomic_DNA"/>
</dbReference>
<feature type="domain" description="AB hydrolase-1" evidence="2">
    <location>
        <begin position="58"/>
        <end position="289"/>
    </location>
</feature>
<feature type="chain" id="PRO_5030920585" evidence="1">
    <location>
        <begin position="22"/>
        <end position="305"/>
    </location>
</feature>
<dbReference type="InterPro" id="IPR000073">
    <property type="entry name" value="AB_hydrolase_1"/>
</dbReference>
<evidence type="ECO:0000313" key="3">
    <source>
        <dbReference type="EMBL" id="MBB5635087.1"/>
    </source>
</evidence>
<dbReference type="Pfam" id="PF00561">
    <property type="entry name" value="Abhydrolase_1"/>
    <property type="match status" value="1"/>
</dbReference>
<reference evidence="3 4" key="1">
    <citation type="submission" date="2020-08" db="EMBL/GenBank/DDBJ databases">
        <title>Genomic Encyclopedia of Type Strains, Phase IV (KMG-V): Genome sequencing to study the core and pangenomes of soil and plant-associated prokaryotes.</title>
        <authorList>
            <person name="Whitman W."/>
        </authorList>
    </citation>
    <scope>NUCLEOTIDE SEQUENCE [LARGE SCALE GENOMIC DNA]</scope>
    <source>
        <strain evidence="3 4">S3M1</strain>
    </source>
</reference>
<dbReference type="InterPro" id="IPR029058">
    <property type="entry name" value="AB_hydrolase_fold"/>
</dbReference>
<evidence type="ECO:0000256" key="1">
    <source>
        <dbReference type="SAM" id="SignalP"/>
    </source>
</evidence>
<proteinExistence type="predicted"/>
<dbReference type="RefSeq" id="WP_183879422.1">
    <property type="nucleotide sequence ID" value="NZ_JACHCD010000002.1"/>
</dbReference>
<dbReference type="PANTHER" id="PTHR43433">
    <property type="entry name" value="HYDROLASE, ALPHA/BETA FOLD FAMILY PROTEIN"/>
    <property type="match status" value="1"/>
</dbReference>
<name>A0A7W8ZJL2_9SPHI</name>
<evidence type="ECO:0000259" key="2">
    <source>
        <dbReference type="Pfam" id="PF00561"/>
    </source>
</evidence>
<dbReference type="PANTHER" id="PTHR43433:SF5">
    <property type="entry name" value="AB HYDROLASE-1 DOMAIN-CONTAINING PROTEIN"/>
    <property type="match status" value="1"/>
</dbReference>
<accession>A0A7W8ZJL2</accession>
<dbReference type="Proteomes" id="UP000537204">
    <property type="component" value="Unassembled WGS sequence"/>
</dbReference>